<organism evidence="2">
    <name type="scientific">Salmonella enterica</name>
    <name type="common">Salmonella choleraesuis</name>
    <dbReference type="NCBI Taxonomy" id="28901"/>
    <lineage>
        <taxon>Bacteria</taxon>
        <taxon>Pseudomonadati</taxon>
        <taxon>Pseudomonadota</taxon>
        <taxon>Gammaproteobacteria</taxon>
        <taxon>Enterobacterales</taxon>
        <taxon>Enterobacteriaceae</taxon>
        <taxon>Salmonella</taxon>
    </lineage>
</organism>
<sequence>MRISKSALKITSGRRSIWCCSCCAISGQAGASASIASLIPCTMLHNGIDRNTVMKMTGLTEDDLAQIRH</sequence>
<evidence type="ECO:0000313" key="2">
    <source>
        <dbReference type="EMBL" id="HAF2131356.1"/>
    </source>
</evidence>
<dbReference type="AlphaFoldDB" id="A0A743SNC4"/>
<gene>
    <name evidence="2" type="ORF">G9F27_005725</name>
</gene>
<reference evidence="2" key="1">
    <citation type="journal article" date="2018" name="Genome Biol.">
        <title>SKESA: strategic k-mer extension for scrupulous assemblies.</title>
        <authorList>
            <person name="Souvorov A."/>
            <person name="Agarwala R."/>
            <person name="Lipman D.J."/>
        </authorList>
    </citation>
    <scope>NUCLEOTIDE SEQUENCE</scope>
    <source>
        <strain evidence="2">MA.CK_00/00001968</strain>
    </source>
</reference>
<comment type="caution">
    <text evidence="2">The sequence shown here is derived from an EMBL/GenBank/DDBJ whole genome shotgun (WGS) entry which is preliminary data.</text>
</comment>
<feature type="signal peptide" evidence="1">
    <location>
        <begin position="1"/>
        <end position="31"/>
    </location>
</feature>
<protein>
    <submittedName>
        <fullName evidence="2">Uncharacterized protein</fullName>
    </submittedName>
</protein>
<feature type="chain" id="PRO_5028391826" evidence="1">
    <location>
        <begin position="32"/>
        <end position="69"/>
    </location>
</feature>
<accession>A0A743SNC4</accession>
<keyword evidence="1" id="KW-0732">Signal</keyword>
<name>A0A743SNC4_SALER</name>
<dbReference type="EMBL" id="DAAUQX010000137">
    <property type="protein sequence ID" value="HAF2131356.1"/>
    <property type="molecule type" value="Genomic_DNA"/>
</dbReference>
<evidence type="ECO:0000256" key="1">
    <source>
        <dbReference type="SAM" id="SignalP"/>
    </source>
</evidence>
<reference evidence="2" key="2">
    <citation type="submission" date="2020-02" db="EMBL/GenBank/DDBJ databases">
        <authorList>
            <consortium name="NCBI Pathogen Detection Project"/>
        </authorList>
    </citation>
    <scope>NUCLEOTIDE SEQUENCE</scope>
    <source>
        <strain evidence="2">MA.CK_00/00001968</strain>
    </source>
</reference>
<proteinExistence type="predicted"/>